<evidence type="ECO:0000313" key="1">
    <source>
        <dbReference type="EMBL" id="KAL3775797.1"/>
    </source>
</evidence>
<sequence>MPSKKKRNAMKKAAKAAEAAKSKLTCKHFGKPPDISPSEFEMIHDLTNEIGFFNLTPVPIPTFYRMVFEGYN</sequence>
<dbReference type="EMBL" id="JALLPJ020001135">
    <property type="protein sequence ID" value="KAL3775797.1"/>
    <property type="molecule type" value="Genomic_DNA"/>
</dbReference>
<proteinExistence type="predicted"/>
<gene>
    <name evidence="1" type="ORF">ACHAWO_003127</name>
</gene>
<organism evidence="1 2">
    <name type="scientific">Cyclotella atomus</name>
    <dbReference type="NCBI Taxonomy" id="382360"/>
    <lineage>
        <taxon>Eukaryota</taxon>
        <taxon>Sar</taxon>
        <taxon>Stramenopiles</taxon>
        <taxon>Ochrophyta</taxon>
        <taxon>Bacillariophyta</taxon>
        <taxon>Coscinodiscophyceae</taxon>
        <taxon>Thalassiosirophycidae</taxon>
        <taxon>Stephanodiscales</taxon>
        <taxon>Stephanodiscaceae</taxon>
        <taxon>Cyclotella</taxon>
    </lineage>
</organism>
<dbReference type="Proteomes" id="UP001530400">
    <property type="component" value="Unassembled WGS sequence"/>
</dbReference>
<keyword evidence="2" id="KW-1185">Reference proteome</keyword>
<reference evidence="1 2" key="1">
    <citation type="submission" date="2024-10" db="EMBL/GenBank/DDBJ databases">
        <title>Updated reference genomes for cyclostephanoid diatoms.</title>
        <authorList>
            <person name="Roberts W.R."/>
            <person name="Alverson A.J."/>
        </authorList>
    </citation>
    <scope>NUCLEOTIDE SEQUENCE [LARGE SCALE GENOMIC DNA]</scope>
    <source>
        <strain evidence="1 2">AJA010-31</strain>
    </source>
</reference>
<protein>
    <submittedName>
        <fullName evidence="1">Uncharacterized protein</fullName>
    </submittedName>
</protein>
<name>A0ABD3NIU5_9STRA</name>
<evidence type="ECO:0000313" key="2">
    <source>
        <dbReference type="Proteomes" id="UP001530400"/>
    </source>
</evidence>
<accession>A0ABD3NIU5</accession>
<comment type="caution">
    <text evidence="1">The sequence shown here is derived from an EMBL/GenBank/DDBJ whole genome shotgun (WGS) entry which is preliminary data.</text>
</comment>
<dbReference type="AlphaFoldDB" id="A0ABD3NIU5"/>